<dbReference type="EMBL" id="JAMDMJ010000023">
    <property type="protein sequence ID" value="MCY9597592.1"/>
    <property type="molecule type" value="Genomic_DNA"/>
</dbReference>
<evidence type="ECO:0000313" key="9">
    <source>
        <dbReference type="Proteomes" id="UP000288943"/>
    </source>
</evidence>
<evidence type="ECO:0000256" key="2">
    <source>
        <dbReference type="ARBA" id="ARBA00007524"/>
    </source>
</evidence>
<name>A0A410WWH6_9BACL</name>
<protein>
    <submittedName>
        <fullName evidence="7">Tryptophan-rich sensory protein</fullName>
    </submittedName>
    <submittedName>
        <fullName evidence="8">TspO protein</fullName>
    </submittedName>
</protein>
<dbReference type="Proteomes" id="UP001527202">
    <property type="component" value="Unassembled WGS sequence"/>
</dbReference>
<sequence length="156" mass="17333">MFYPFMLAAVVTYGLFLLSAALFPADMRWYSSVKKPAWAPSGQLIISARGFMHACMAASVALVYVKTGGFQNVGIAWIFVVILHYLAGQAYGFFLFKAKSFGLALADSMIAALTGWWLLVLTAPLSKEAAWLLLPYLVWSCLTTLFTWIIRIMNTE</sequence>
<dbReference type="Proteomes" id="UP000288943">
    <property type="component" value="Chromosome"/>
</dbReference>
<dbReference type="InterPro" id="IPR004307">
    <property type="entry name" value="TspO_MBR"/>
</dbReference>
<feature type="transmembrane region" description="Helical" evidence="6">
    <location>
        <begin position="129"/>
        <end position="150"/>
    </location>
</feature>
<dbReference type="CDD" id="cd15904">
    <property type="entry name" value="TSPO_MBR"/>
    <property type="match status" value="1"/>
</dbReference>
<dbReference type="GeneID" id="95375771"/>
<dbReference type="EMBL" id="CP026520">
    <property type="protein sequence ID" value="QAV18581.1"/>
    <property type="molecule type" value="Genomic_DNA"/>
</dbReference>
<keyword evidence="5 6" id="KW-0472">Membrane</keyword>
<keyword evidence="4 6" id="KW-1133">Transmembrane helix</keyword>
<dbReference type="OrthoDB" id="9795496at2"/>
<dbReference type="RefSeq" id="WP_042228073.1">
    <property type="nucleotide sequence ID" value="NZ_CP026520.1"/>
</dbReference>
<evidence type="ECO:0000256" key="5">
    <source>
        <dbReference type="ARBA" id="ARBA00023136"/>
    </source>
</evidence>
<evidence type="ECO:0000256" key="6">
    <source>
        <dbReference type="SAM" id="Phobius"/>
    </source>
</evidence>
<dbReference type="KEGG" id="pchi:PC41400_13210"/>
<comment type="similarity">
    <text evidence="2">Belongs to the TspO/BZRP family.</text>
</comment>
<evidence type="ECO:0000256" key="4">
    <source>
        <dbReference type="ARBA" id="ARBA00022989"/>
    </source>
</evidence>
<dbReference type="InterPro" id="IPR038330">
    <property type="entry name" value="TspO/MBR-related_sf"/>
</dbReference>
<evidence type="ECO:0000256" key="3">
    <source>
        <dbReference type="ARBA" id="ARBA00022692"/>
    </source>
</evidence>
<feature type="transmembrane region" description="Helical" evidence="6">
    <location>
        <begin position="6"/>
        <end position="23"/>
    </location>
</feature>
<evidence type="ECO:0000313" key="8">
    <source>
        <dbReference type="EMBL" id="QAV18581.1"/>
    </source>
</evidence>
<evidence type="ECO:0000313" key="7">
    <source>
        <dbReference type="EMBL" id="MCY9597592.1"/>
    </source>
</evidence>
<gene>
    <name evidence="7" type="ORF">M5X16_17660</name>
    <name evidence="8" type="ORF">PC41400_13210</name>
</gene>
<keyword evidence="3 6" id="KW-0812">Transmembrane</keyword>
<dbReference type="PANTHER" id="PTHR10057">
    <property type="entry name" value="PERIPHERAL-TYPE BENZODIAZEPINE RECEPTOR"/>
    <property type="match status" value="1"/>
</dbReference>
<organism evidence="8 9">
    <name type="scientific">Paenibacillus chitinolyticus</name>
    <dbReference type="NCBI Taxonomy" id="79263"/>
    <lineage>
        <taxon>Bacteria</taxon>
        <taxon>Bacillati</taxon>
        <taxon>Bacillota</taxon>
        <taxon>Bacilli</taxon>
        <taxon>Bacillales</taxon>
        <taxon>Paenibacillaceae</taxon>
        <taxon>Paenibacillus</taxon>
    </lineage>
</organism>
<reference evidence="8 9" key="1">
    <citation type="submission" date="2018-01" db="EMBL/GenBank/DDBJ databases">
        <title>The whole genome sequencing and assembly of Paenibacillus chitinolyticus KCCM 41400 strain.</title>
        <authorList>
            <person name="Kim J.-Y."/>
            <person name="Park M.-K."/>
            <person name="Lee Y.-J."/>
            <person name="Yi H."/>
            <person name="Bahn Y.-S."/>
            <person name="Kim J.F."/>
            <person name="Lee D.-W."/>
        </authorList>
    </citation>
    <scope>NUCLEOTIDE SEQUENCE [LARGE SCALE GENOMIC DNA]</scope>
    <source>
        <strain evidence="8 9">KCCM 41400</strain>
    </source>
</reference>
<accession>A0A410WWH6</accession>
<proteinExistence type="inferred from homology"/>
<dbReference type="GO" id="GO:0033013">
    <property type="term" value="P:tetrapyrrole metabolic process"/>
    <property type="evidence" value="ECO:0007669"/>
    <property type="project" value="UniProtKB-ARBA"/>
</dbReference>
<evidence type="ECO:0000256" key="1">
    <source>
        <dbReference type="ARBA" id="ARBA00004141"/>
    </source>
</evidence>
<comment type="subcellular location">
    <subcellularLocation>
        <location evidence="1">Membrane</location>
        <topology evidence="1">Multi-pass membrane protein</topology>
    </subcellularLocation>
</comment>
<feature type="transmembrane region" description="Helical" evidence="6">
    <location>
        <begin position="76"/>
        <end position="96"/>
    </location>
</feature>
<feature type="transmembrane region" description="Helical" evidence="6">
    <location>
        <begin position="44"/>
        <end position="64"/>
    </location>
</feature>
<reference evidence="7 10" key="2">
    <citation type="submission" date="2022-05" db="EMBL/GenBank/DDBJ databases">
        <title>Genome Sequencing of Bee-Associated Microbes.</title>
        <authorList>
            <person name="Dunlap C."/>
        </authorList>
    </citation>
    <scope>NUCLEOTIDE SEQUENCE [LARGE SCALE GENOMIC DNA]</scope>
    <source>
        <strain evidence="7 10">NRRL B-23120</strain>
    </source>
</reference>
<evidence type="ECO:0000313" key="10">
    <source>
        <dbReference type="Proteomes" id="UP001527202"/>
    </source>
</evidence>
<dbReference type="AlphaFoldDB" id="A0A410WWH6"/>
<dbReference type="PANTHER" id="PTHR10057:SF0">
    <property type="entry name" value="TRANSLOCATOR PROTEIN"/>
    <property type="match status" value="1"/>
</dbReference>
<feature type="transmembrane region" description="Helical" evidence="6">
    <location>
        <begin position="103"/>
        <end position="123"/>
    </location>
</feature>
<keyword evidence="10" id="KW-1185">Reference proteome</keyword>
<dbReference type="Gene3D" id="1.20.1260.100">
    <property type="entry name" value="TspO/MBR protein"/>
    <property type="match status" value="1"/>
</dbReference>
<dbReference type="GO" id="GO:0016020">
    <property type="term" value="C:membrane"/>
    <property type="evidence" value="ECO:0007669"/>
    <property type="project" value="UniProtKB-SubCell"/>
</dbReference>
<dbReference type="Pfam" id="PF03073">
    <property type="entry name" value="TspO_MBR"/>
    <property type="match status" value="1"/>
</dbReference>